<accession>A0A8J3KU41</accession>
<evidence type="ECO:0000313" key="2">
    <source>
        <dbReference type="Proteomes" id="UP000659904"/>
    </source>
</evidence>
<sequence>MRRPAPYAHAVKGFARREFQLMLLRRMSDYQPQLVQAACAELSATHTQYMQAHHRWQTMLRSRSAPKGLSLYEAALGPADERQPVPYGDAVLTAHRWRLAGLWPQLRWEALVGTDDIVLHGWLVRAPDTAVPELGPVQGLAPWSCVVDDVLARYPAARQRDPQVPARWAVDIPADSGGMYQLTFVHGLLQQVVP</sequence>
<proteinExistence type="predicted"/>
<protein>
    <submittedName>
        <fullName evidence="1">Uncharacterized protein</fullName>
    </submittedName>
</protein>
<dbReference type="AlphaFoldDB" id="A0A8J3KU41"/>
<organism evidence="1 2">
    <name type="scientific">Catellatospora citrea</name>
    <dbReference type="NCBI Taxonomy" id="53366"/>
    <lineage>
        <taxon>Bacteria</taxon>
        <taxon>Bacillati</taxon>
        <taxon>Actinomycetota</taxon>
        <taxon>Actinomycetes</taxon>
        <taxon>Micromonosporales</taxon>
        <taxon>Micromonosporaceae</taxon>
        <taxon>Catellatospora</taxon>
    </lineage>
</organism>
<dbReference type="Proteomes" id="UP000659904">
    <property type="component" value="Unassembled WGS sequence"/>
</dbReference>
<reference evidence="1 2" key="1">
    <citation type="submission" date="2021-01" db="EMBL/GenBank/DDBJ databases">
        <title>Whole genome shotgun sequence of Catellatospora citrea NBRC 14495.</title>
        <authorList>
            <person name="Komaki H."/>
            <person name="Tamura T."/>
        </authorList>
    </citation>
    <scope>NUCLEOTIDE SEQUENCE [LARGE SCALE GENOMIC DNA]</scope>
    <source>
        <strain evidence="1 2">NBRC 14495</strain>
    </source>
</reference>
<dbReference type="EMBL" id="BONH01000080">
    <property type="protein sequence ID" value="GIG03216.1"/>
    <property type="molecule type" value="Genomic_DNA"/>
</dbReference>
<keyword evidence="2" id="KW-1185">Reference proteome</keyword>
<name>A0A8J3KU41_9ACTN</name>
<evidence type="ECO:0000313" key="1">
    <source>
        <dbReference type="EMBL" id="GIG03216.1"/>
    </source>
</evidence>
<gene>
    <name evidence="1" type="ORF">Cci01nite_83090</name>
</gene>
<comment type="caution">
    <text evidence="1">The sequence shown here is derived from an EMBL/GenBank/DDBJ whole genome shotgun (WGS) entry which is preliminary data.</text>
</comment>